<feature type="transmembrane region" description="Helical" evidence="7">
    <location>
        <begin position="356"/>
        <end position="377"/>
    </location>
</feature>
<dbReference type="EC" id="2.4.-.-" evidence="9"/>
<dbReference type="SUPFAM" id="SSF53448">
    <property type="entry name" value="Nucleotide-diphospho-sugar transferases"/>
    <property type="match status" value="1"/>
</dbReference>
<evidence type="ECO:0000313" key="9">
    <source>
        <dbReference type="EMBL" id="MFC1850635.1"/>
    </source>
</evidence>
<evidence type="ECO:0000256" key="1">
    <source>
        <dbReference type="ARBA" id="ARBA00004236"/>
    </source>
</evidence>
<evidence type="ECO:0000256" key="3">
    <source>
        <dbReference type="ARBA" id="ARBA00022676"/>
    </source>
</evidence>
<evidence type="ECO:0000259" key="8">
    <source>
        <dbReference type="Pfam" id="PF00535"/>
    </source>
</evidence>
<name>A0ABV6YWT7_UNCC1</name>
<keyword evidence="10" id="KW-1185">Reference proteome</keyword>
<feature type="transmembrane region" description="Helical" evidence="7">
    <location>
        <begin position="173"/>
        <end position="191"/>
    </location>
</feature>
<dbReference type="PANTHER" id="PTHR43646">
    <property type="entry name" value="GLYCOSYLTRANSFERASE"/>
    <property type="match status" value="1"/>
</dbReference>
<comment type="subcellular location">
    <subcellularLocation>
        <location evidence="1">Cell membrane</location>
    </subcellularLocation>
</comment>
<keyword evidence="2" id="KW-1003">Cell membrane</keyword>
<dbReference type="Gene3D" id="2.160.10.10">
    <property type="entry name" value="Hexapeptide repeat proteins"/>
    <property type="match status" value="1"/>
</dbReference>
<dbReference type="Pfam" id="PF00535">
    <property type="entry name" value="Glycos_transf_2"/>
    <property type="match status" value="1"/>
</dbReference>
<dbReference type="InterPro" id="IPR011004">
    <property type="entry name" value="Trimer_LpxA-like_sf"/>
</dbReference>
<dbReference type="SUPFAM" id="SSF51161">
    <property type="entry name" value="Trimeric LpxA-like enzymes"/>
    <property type="match status" value="1"/>
</dbReference>
<gene>
    <name evidence="9" type="ORF">ACFL27_10625</name>
</gene>
<keyword evidence="7" id="KW-0812">Transmembrane</keyword>
<dbReference type="Gene3D" id="3.90.550.10">
    <property type="entry name" value="Spore Coat Polysaccharide Biosynthesis Protein SpsA, Chain A"/>
    <property type="match status" value="1"/>
</dbReference>
<accession>A0ABV6YWT7</accession>
<dbReference type="PANTHER" id="PTHR43646:SF2">
    <property type="entry name" value="GLYCOSYLTRANSFERASE 2-LIKE DOMAIN-CONTAINING PROTEIN"/>
    <property type="match status" value="1"/>
</dbReference>
<keyword evidence="4 9" id="KW-0808">Transferase</keyword>
<evidence type="ECO:0000256" key="2">
    <source>
        <dbReference type="ARBA" id="ARBA00022475"/>
    </source>
</evidence>
<evidence type="ECO:0000256" key="5">
    <source>
        <dbReference type="ARBA" id="ARBA00023136"/>
    </source>
</evidence>
<organism evidence="9 10">
    <name type="scientific">candidate division CSSED10-310 bacterium</name>
    <dbReference type="NCBI Taxonomy" id="2855610"/>
    <lineage>
        <taxon>Bacteria</taxon>
        <taxon>Bacteria division CSSED10-310</taxon>
    </lineage>
</organism>
<comment type="caution">
    <text evidence="9">The sequence shown here is derived from an EMBL/GenBank/DDBJ whole genome shotgun (WGS) entry which is preliminary data.</text>
</comment>
<sequence length="821" mass="93352">MIIFLCFLFFLLQVMILAGWVYQWRCMARFRISGSKDVEPWPRLSVIIPAHNEAEDLPACLAGLADNEYHNLEIIIVNDRSTDATQEISEKFATAWKKDGTVTVIQNSETRTGWAGKNYALHLGYQASSGDILLFLDADTIPQPHLLQKTVSYVMDRNIDLLTLLPKPVLRSFWDRVMNIFILIPGAFLPLKRLNDRSSRMARANGPFMMFRRGAYERIGGHEQIPAEFWEDTVLAEKIKRQGLNLGYVLAPELLQLKLYTNLQALWRGWQKIEYRKLELGRSNAWFIMSGALLIMVFFCLPVVTCGYGFMHTLAGTAMIPAALILLLSLGTLVLQTVNVLIPLRVLRVEGLNHAYLLPLGAFMVSVMIFETALRFLSRKAVIWQDIHYQRSTTQLKAFIVKSDRTIDPFGDPVSESRILNTRLIDYQQKLFKEASIPVQVVENEENIKETEPYLVVKDYVFFTPALLKIFLKECYQSPYNLQLALLDCEFLSFYHHLQDLNKGEIAPDVKAYLFDFYYVVPKSESKNVRFAPLKIKEKSFRPPNLDILAPHITFTVPITTEVVFHINHWMHIIDCNHQALISYFLKLDFRRIILLGWGIIRTLRYDPLRIAGRVYRKGKKCNIHPTAVIEGSVLGDNVEVGAYTVIRGSYIGSNIKIDSHCDITFSVVANNCVVSFHTKMNFSVMYPQSLLSSPGCQTALLGSGAILTSHGFLFDMFLDRSFSSRIRVLHQGKVVDSGRYFLGPCLGHHSTVGGGVFVNPGIAIPNKTTIIKNPKHVVHKIKEAILEEGIYYNDEGALKKLEHTSPKKKKKRAKKNENTA</sequence>
<keyword evidence="7" id="KW-1133">Transmembrane helix</keyword>
<reference evidence="9 10" key="1">
    <citation type="submission" date="2024-09" db="EMBL/GenBank/DDBJ databases">
        <title>Laminarin stimulates single cell rates of sulfate reduction while oxygen inhibits transcriptomic activity in coastal marine sediment.</title>
        <authorList>
            <person name="Lindsay M."/>
            <person name="Orcutt B."/>
            <person name="Emerson D."/>
            <person name="Stepanauskas R."/>
            <person name="D'Angelo T."/>
        </authorList>
    </citation>
    <scope>NUCLEOTIDE SEQUENCE [LARGE SCALE GENOMIC DNA]</scope>
    <source>
        <strain evidence="9">SAG AM-311-K15</strain>
    </source>
</reference>
<evidence type="ECO:0000256" key="4">
    <source>
        <dbReference type="ARBA" id="ARBA00022679"/>
    </source>
</evidence>
<dbReference type="EMBL" id="JBHPBY010000113">
    <property type="protein sequence ID" value="MFC1850635.1"/>
    <property type="molecule type" value="Genomic_DNA"/>
</dbReference>
<dbReference type="InterPro" id="IPR029044">
    <property type="entry name" value="Nucleotide-diphossugar_trans"/>
</dbReference>
<dbReference type="Proteomes" id="UP001594351">
    <property type="component" value="Unassembled WGS sequence"/>
</dbReference>
<feature type="transmembrane region" description="Helical" evidence="7">
    <location>
        <begin position="285"/>
        <end position="310"/>
    </location>
</feature>
<feature type="domain" description="Glycosyltransferase 2-like" evidence="8">
    <location>
        <begin position="45"/>
        <end position="219"/>
    </location>
</feature>
<evidence type="ECO:0000256" key="7">
    <source>
        <dbReference type="SAM" id="Phobius"/>
    </source>
</evidence>
<feature type="region of interest" description="Disordered" evidence="6">
    <location>
        <begin position="802"/>
        <end position="821"/>
    </location>
</feature>
<proteinExistence type="predicted"/>
<evidence type="ECO:0000313" key="10">
    <source>
        <dbReference type="Proteomes" id="UP001594351"/>
    </source>
</evidence>
<evidence type="ECO:0000256" key="6">
    <source>
        <dbReference type="SAM" id="MobiDB-lite"/>
    </source>
</evidence>
<dbReference type="GO" id="GO:0016757">
    <property type="term" value="F:glycosyltransferase activity"/>
    <property type="evidence" value="ECO:0007669"/>
    <property type="project" value="UniProtKB-KW"/>
</dbReference>
<protein>
    <submittedName>
        <fullName evidence="9">Glycosyltransferase</fullName>
        <ecNumber evidence="9">2.4.-.-</ecNumber>
    </submittedName>
</protein>
<dbReference type="InterPro" id="IPR001173">
    <property type="entry name" value="Glyco_trans_2-like"/>
</dbReference>
<keyword evidence="3 9" id="KW-0328">Glycosyltransferase</keyword>
<feature type="transmembrane region" description="Helical" evidence="7">
    <location>
        <begin position="322"/>
        <end position="344"/>
    </location>
</feature>
<keyword evidence="5 7" id="KW-0472">Membrane</keyword>